<gene>
    <name evidence="3" type="ORF">ABE541_23720</name>
</gene>
<sequence length="256" mass="29386">MQNNTFSGLIIGQNVITVDRVASTNDYFKENLSKFKPQDEGSAILAVEQFAGKGQRGNIWKSEPGKNIITSILIYPHFLRIDQQFTLSCAICLGIFNWLKTKTNQKVQIKWPNDIYINDQKIVGVLIENTIKGNKIATSIIGIGININQTSFGDTQHITSLKSITKQEEPYHIRSLATELYQFLNTEYNRLKNLDQDQQLLAFNQNLFRRNEMKKYLINETEIEGKIIQVLSNGLLQIQIANEIKEFNLQEIKYVL</sequence>
<dbReference type="GO" id="GO:0004077">
    <property type="term" value="F:biotin--[biotin carboxyl-carrier protein] ligase activity"/>
    <property type="evidence" value="ECO:0007669"/>
    <property type="project" value="UniProtKB-EC"/>
</dbReference>
<evidence type="ECO:0000259" key="2">
    <source>
        <dbReference type="PROSITE" id="PS51733"/>
    </source>
</evidence>
<organism evidence="3 4">
    <name type="scientific">Sphingobacterium kitahiroshimense</name>
    <dbReference type="NCBI Taxonomy" id="470446"/>
    <lineage>
        <taxon>Bacteria</taxon>
        <taxon>Pseudomonadati</taxon>
        <taxon>Bacteroidota</taxon>
        <taxon>Sphingobacteriia</taxon>
        <taxon>Sphingobacteriales</taxon>
        <taxon>Sphingobacteriaceae</taxon>
        <taxon>Sphingobacterium</taxon>
    </lineage>
</organism>
<dbReference type="InterPro" id="IPR045864">
    <property type="entry name" value="aa-tRNA-synth_II/BPL/LPL"/>
</dbReference>
<name>A0ABV0BZT8_9SPHI</name>
<dbReference type="EMBL" id="JBDJNQ010000015">
    <property type="protein sequence ID" value="MEN5380294.1"/>
    <property type="molecule type" value="Genomic_DNA"/>
</dbReference>
<dbReference type="Gene3D" id="3.30.930.10">
    <property type="entry name" value="Bira Bifunctional Protein, Domain 2"/>
    <property type="match status" value="1"/>
</dbReference>
<evidence type="ECO:0000256" key="1">
    <source>
        <dbReference type="ARBA" id="ARBA00022598"/>
    </source>
</evidence>
<reference evidence="3 4" key="1">
    <citation type="submission" date="2024-04" db="EMBL/GenBank/DDBJ databases">
        <title>WGS of bacteria from Torrens River.</title>
        <authorList>
            <person name="Wyrsch E.R."/>
            <person name="Drigo B."/>
        </authorList>
    </citation>
    <scope>NUCLEOTIDE SEQUENCE [LARGE SCALE GENOMIC DNA]</scope>
    <source>
        <strain evidence="3 4">TWI391</strain>
    </source>
</reference>
<proteinExistence type="predicted"/>
<keyword evidence="1 3" id="KW-0436">Ligase</keyword>
<accession>A0ABV0BZT8</accession>
<evidence type="ECO:0000313" key="3">
    <source>
        <dbReference type="EMBL" id="MEN5380294.1"/>
    </source>
</evidence>
<dbReference type="InterPro" id="IPR004143">
    <property type="entry name" value="BPL_LPL_catalytic"/>
</dbReference>
<dbReference type="NCBIfam" id="TIGR00121">
    <property type="entry name" value="birA_ligase"/>
    <property type="match status" value="1"/>
</dbReference>
<evidence type="ECO:0000313" key="4">
    <source>
        <dbReference type="Proteomes" id="UP001409291"/>
    </source>
</evidence>
<keyword evidence="4" id="KW-1185">Reference proteome</keyword>
<dbReference type="PROSITE" id="PS51733">
    <property type="entry name" value="BPL_LPL_CATALYTIC"/>
    <property type="match status" value="1"/>
</dbReference>
<dbReference type="SUPFAM" id="SSF55681">
    <property type="entry name" value="Class II aaRS and biotin synthetases"/>
    <property type="match status" value="1"/>
</dbReference>
<dbReference type="Proteomes" id="UP001409291">
    <property type="component" value="Unassembled WGS sequence"/>
</dbReference>
<dbReference type="InterPro" id="IPR004408">
    <property type="entry name" value="Biotin_CoA_COase_ligase"/>
</dbReference>
<dbReference type="PANTHER" id="PTHR12835:SF5">
    <property type="entry name" value="BIOTIN--PROTEIN LIGASE"/>
    <property type="match status" value="1"/>
</dbReference>
<protein>
    <submittedName>
        <fullName evidence="3">Biotin--[acetyl-CoA-carboxylase] ligase</fullName>
        <ecNumber evidence="3">6.3.4.15</ecNumber>
    </submittedName>
</protein>
<dbReference type="RefSeq" id="WP_221197944.1">
    <property type="nucleotide sequence ID" value="NZ_JBDJNQ010000015.1"/>
</dbReference>
<dbReference type="PANTHER" id="PTHR12835">
    <property type="entry name" value="BIOTIN PROTEIN LIGASE"/>
    <property type="match status" value="1"/>
</dbReference>
<dbReference type="Pfam" id="PF03099">
    <property type="entry name" value="BPL_LplA_LipB"/>
    <property type="match status" value="1"/>
</dbReference>
<comment type="caution">
    <text evidence="3">The sequence shown here is derived from an EMBL/GenBank/DDBJ whole genome shotgun (WGS) entry which is preliminary data.</text>
</comment>
<dbReference type="EC" id="6.3.4.15" evidence="3"/>
<feature type="domain" description="BPL/LPL catalytic" evidence="2">
    <location>
        <begin position="1"/>
        <end position="192"/>
    </location>
</feature>